<organism evidence="2 3">
    <name type="scientific">Eumeta variegata</name>
    <name type="common">Bagworm moth</name>
    <name type="synonym">Eumeta japonica</name>
    <dbReference type="NCBI Taxonomy" id="151549"/>
    <lineage>
        <taxon>Eukaryota</taxon>
        <taxon>Metazoa</taxon>
        <taxon>Ecdysozoa</taxon>
        <taxon>Arthropoda</taxon>
        <taxon>Hexapoda</taxon>
        <taxon>Insecta</taxon>
        <taxon>Pterygota</taxon>
        <taxon>Neoptera</taxon>
        <taxon>Endopterygota</taxon>
        <taxon>Lepidoptera</taxon>
        <taxon>Glossata</taxon>
        <taxon>Ditrysia</taxon>
        <taxon>Tineoidea</taxon>
        <taxon>Psychidae</taxon>
        <taxon>Oiketicinae</taxon>
        <taxon>Eumeta</taxon>
    </lineage>
</organism>
<keyword evidence="3" id="KW-1185">Reference proteome</keyword>
<name>A0A4C1Z3N8_EUMVA</name>
<protein>
    <submittedName>
        <fullName evidence="2">Uncharacterized protein</fullName>
    </submittedName>
</protein>
<dbReference type="Proteomes" id="UP000299102">
    <property type="component" value="Unassembled WGS sequence"/>
</dbReference>
<proteinExistence type="predicted"/>
<keyword evidence="1" id="KW-0812">Transmembrane</keyword>
<dbReference type="EMBL" id="BGZK01001528">
    <property type="protein sequence ID" value="GBP81763.1"/>
    <property type="molecule type" value="Genomic_DNA"/>
</dbReference>
<accession>A0A4C1Z3N8</accession>
<evidence type="ECO:0000313" key="3">
    <source>
        <dbReference type="Proteomes" id="UP000299102"/>
    </source>
</evidence>
<reference evidence="2 3" key="1">
    <citation type="journal article" date="2019" name="Commun. Biol.">
        <title>The bagworm genome reveals a unique fibroin gene that provides high tensile strength.</title>
        <authorList>
            <person name="Kono N."/>
            <person name="Nakamura H."/>
            <person name="Ohtoshi R."/>
            <person name="Tomita M."/>
            <person name="Numata K."/>
            <person name="Arakawa K."/>
        </authorList>
    </citation>
    <scope>NUCLEOTIDE SEQUENCE [LARGE SCALE GENOMIC DNA]</scope>
</reference>
<evidence type="ECO:0000256" key="1">
    <source>
        <dbReference type="SAM" id="Phobius"/>
    </source>
</evidence>
<feature type="transmembrane region" description="Helical" evidence="1">
    <location>
        <begin position="20"/>
        <end position="45"/>
    </location>
</feature>
<gene>
    <name evidence="2" type="ORF">EVAR_62680_1</name>
</gene>
<keyword evidence="1" id="KW-0472">Membrane</keyword>
<keyword evidence="1" id="KW-1133">Transmembrane helix</keyword>
<dbReference type="AlphaFoldDB" id="A0A4C1Z3N8"/>
<evidence type="ECO:0000313" key="2">
    <source>
        <dbReference type="EMBL" id="GBP81763.1"/>
    </source>
</evidence>
<sequence length="134" mass="15468">MYYAGAVHPYPLFFSALKFYSIATLFVTNFTMVDGLHYLIVNFLLSANFTMHRHCANHTDKFLWTGVAGPFIASINTAGVCAEMIRRQIIFNKTFVRRCDNISAPRLRTASPRPAYLLFIITFETHARYRYTIE</sequence>
<comment type="caution">
    <text evidence="2">The sequence shown here is derived from an EMBL/GenBank/DDBJ whole genome shotgun (WGS) entry which is preliminary data.</text>
</comment>